<dbReference type="InterPro" id="IPR003594">
    <property type="entry name" value="HATPase_dom"/>
</dbReference>
<dbReference type="InterPro" id="IPR004358">
    <property type="entry name" value="Sig_transdc_His_kin-like_C"/>
</dbReference>
<organism evidence="13 14">
    <name type="scientific">Gordonia pseudamarae</name>
    <dbReference type="NCBI Taxonomy" id="2831662"/>
    <lineage>
        <taxon>Bacteria</taxon>
        <taxon>Bacillati</taxon>
        <taxon>Actinomycetota</taxon>
        <taxon>Actinomycetes</taxon>
        <taxon>Mycobacteriales</taxon>
        <taxon>Gordoniaceae</taxon>
        <taxon>Gordonia</taxon>
    </lineage>
</organism>
<evidence type="ECO:0000259" key="12">
    <source>
        <dbReference type="PROSITE" id="PS50109"/>
    </source>
</evidence>
<keyword evidence="9" id="KW-0902">Two-component regulatory system</keyword>
<comment type="subcellular location">
    <subcellularLocation>
        <location evidence="2">Cell membrane</location>
        <topology evidence="2">Multi-pass membrane protein</topology>
    </subcellularLocation>
</comment>
<dbReference type="EC" id="2.7.13.3" evidence="3"/>
<keyword evidence="4" id="KW-1003">Cell membrane</keyword>
<evidence type="ECO:0000313" key="13">
    <source>
        <dbReference type="EMBL" id="QHN34964.1"/>
    </source>
</evidence>
<evidence type="ECO:0000256" key="4">
    <source>
        <dbReference type="ARBA" id="ARBA00022475"/>
    </source>
</evidence>
<dbReference type="RefSeq" id="WP_213248644.1">
    <property type="nucleotide sequence ID" value="NZ_CP045806.1"/>
</dbReference>
<dbReference type="InterPro" id="IPR029151">
    <property type="entry name" value="Sensor-like_sf"/>
</dbReference>
<dbReference type="SUPFAM" id="SSF103190">
    <property type="entry name" value="Sensory domain-like"/>
    <property type="match status" value="1"/>
</dbReference>
<sequence length="520" mass="55331">MRRLVPRTLAGQSVAAALVVVLLLVAGASTLAAFDARRDATDSARRQVTAVASTLADMPETARALTSERPGMALQEITERVRESTGVAFITIMGTDGTRFTHTDPDRIGEKYLGNTAQALAGHVYTEKYTGTLGPSIRTVVPVVADGRIVGLVSVGITEQTLAQGWRSQLPLIIAIAVTALIAAGFGLWLVRRRLLRATGGLAPRDLRIMYEHHDAVLHAVREGLIVIQDHRIVLVNDEAIRLIGDLQPDLAVAPDFLRESGPVRDDELVAHRGRILVVNRSPVPGRAASAVVTVRDRTELSEAMGELDSMTRFAEALRSQAHESANRMHTIVAMIEMGRAGDAAQMATTELELSQQLIDTMTESVHEPALVALLLGKSAQASERGISFTLTEESQVDDAAMAVLSPRDVVTVVGNLVDNALDAADPDDPWVEVTVTADDAGVRIVVADSGPGMDLETLAAAQHRGFSTKDGGDERGRGLGLALVTQVVAAHRGQLRAENTYGSVVSVVIPADPNEAGEV</sequence>
<evidence type="ECO:0000256" key="1">
    <source>
        <dbReference type="ARBA" id="ARBA00000085"/>
    </source>
</evidence>
<reference evidence="13" key="1">
    <citation type="journal article" date="2021" name="Nat. Microbiol.">
        <title>Cocultivation of an ultrasmall environmental parasitic bacterium with lytic ability against bacteria associated with wastewater foams.</title>
        <authorList>
            <person name="Batinovic S."/>
            <person name="Rose J.J.A."/>
            <person name="Ratcliffe J."/>
            <person name="Seviour R.J."/>
            <person name="Petrovski S."/>
        </authorList>
    </citation>
    <scope>NUCLEOTIDE SEQUENCE</scope>
    <source>
        <strain evidence="13">CON9</strain>
    </source>
</reference>
<dbReference type="Pfam" id="PF17203">
    <property type="entry name" value="sCache_3_2"/>
    <property type="match status" value="1"/>
</dbReference>
<evidence type="ECO:0000256" key="9">
    <source>
        <dbReference type="ARBA" id="ARBA00023012"/>
    </source>
</evidence>
<evidence type="ECO:0000256" key="8">
    <source>
        <dbReference type="ARBA" id="ARBA00022989"/>
    </source>
</evidence>
<feature type="domain" description="Histidine kinase" evidence="12">
    <location>
        <begin position="292"/>
        <end position="514"/>
    </location>
</feature>
<dbReference type="PANTHER" id="PTHR43547">
    <property type="entry name" value="TWO-COMPONENT HISTIDINE KINASE"/>
    <property type="match status" value="1"/>
</dbReference>
<evidence type="ECO:0000256" key="5">
    <source>
        <dbReference type="ARBA" id="ARBA00022553"/>
    </source>
</evidence>
<evidence type="ECO:0000256" key="11">
    <source>
        <dbReference type="SAM" id="Phobius"/>
    </source>
</evidence>
<dbReference type="PROSITE" id="PS50109">
    <property type="entry name" value="HIS_KIN"/>
    <property type="match status" value="1"/>
</dbReference>
<evidence type="ECO:0000256" key="3">
    <source>
        <dbReference type="ARBA" id="ARBA00012438"/>
    </source>
</evidence>
<dbReference type="Proteomes" id="UP001059836">
    <property type="component" value="Chromosome"/>
</dbReference>
<dbReference type="Pfam" id="PF02518">
    <property type="entry name" value="HATPase_c"/>
    <property type="match status" value="1"/>
</dbReference>
<keyword evidence="7" id="KW-0418">Kinase</keyword>
<name>A0ABX6IHX1_9ACTN</name>
<keyword evidence="10 11" id="KW-0472">Membrane</keyword>
<dbReference type="InterPro" id="IPR033463">
    <property type="entry name" value="sCache_3"/>
</dbReference>
<comment type="catalytic activity">
    <reaction evidence="1">
        <text>ATP + protein L-histidine = ADP + protein N-phospho-L-histidine.</text>
        <dbReference type="EC" id="2.7.13.3"/>
    </reaction>
</comment>
<dbReference type="Gene3D" id="3.30.450.20">
    <property type="entry name" value="PAS domain"/>
    <property type="match status" value="2"/>
</dbReference>
<dbReference type="Gene3D" id="3.30.565.10">
    <property type="entry name" value="Histidine kinase-like ATPase, C-terminal domain"/>
    <property type="match status" value="1"/>
</dbReference>
<keyword evidence="14" id="KW-1185">Reference proteome</keyword>
<dbReference type="SUPFAM" id="SSF55874">
    <property type="entry name" value="ATPase domain of HSP90 chaperone/DNA topoisomerase II/histidine kinase"/>
    <property type="match status" value="1"/>
</dbReference>
<keyword evidence="7" id="KW-0808">Transferase</keyword>
<dbReference type="InterPro" id="IPR036890">
    <property type="entry name" value="HATPase_C_sf"/>
</dbReference>
<evidence type="ECO:0000256" key="2">
    <source>
        <dbReference type="ARBA" id="ARBA00004651"/>
    </source>
</evidence>
<dbReference type="CDD" id="cd00075">
    <property type="entry name" value="HATPase"/>
    <property type="match status" value="1"/>
</dbReference>
<evidence type="ECO:0000256" key="6">
    <source>
        <dbReference type="ARBA" id="ARBA00022692"/>
    </source>
</evidence>
<keyword evidence="5" id="KW-0597">Phosphoprotein</keyword>
<dbReference type="PANTHER" id="PTHR43547:SF10">
    <property type="entry name" value="SENSOR HISTIDINE KINASE DCUS"/>
    <property type="match status" value="1"/>
</dbReference>
<keyword evidence="6 11" id="KW-0812">Transmembrane</keyword>
<evidence type="ECO:0000313" key="14">
    <source>
        <dbReference type="Proteomes" id="UP001059836"/>
    </source>
</evidence>
<proteinExistence type="predicted"/>
<evidence type="ECO:0000256" key="10">
    <source>
        <dbReference type="ARBA" id="ARBA00023136"/>
    </source>
</evidence>
<dbReference type="EMBL" id="CP045809">
    <property type="protein sequence ID" value="QHN34964.1"/>
    <property type="molecule type" value="Genomic_DNA"/>
</dbReference>
<dbReference type="SMART" id="SM00387">
    <property type="entry name" value="HATPase_c"/>
    <property type="match status" value="1"/>
</dbReference>
<accession>A0ABX6IHX1</accession>
<protein>
    <recommendedName>
        <fullName evidence="3">histidine kinase</fullName>
        <ecNumber evidence="3">2.7.13.3</ecNumber>
    </recommendedName>
</protein>
<gene>
    <name evidence="13" type="ORF">GII31_08720</name>
</gene>
<feature type="transmembrane region" description="Helical" evidence="11">
    <location>
        <begin position="170"/>
        <end position="191"/>
    </location>
</feature>
<dbReference type="PRINTS" id="PR00344">
    <property type="entry name" value="BCTRLSENSOR"/>
</dbReference>
<keyword evidence="8 11" id="KW-1133">Transmembrane helix</keyword>
<evidence type="ECO:0000256" key="7">
    <source>
        <dbReference type="ARBA" id="ARBA00022777"/>
    </source>
</evidence>
<dbReference type="InterPro" id="IPR005467">
    <property type="entry name" value="His_kinase_dom"/>
</dbReference>